<evidence type="ECO:0000313" key="8">
    <source>
        <dbReference type="EMBL" id="GFG98861.1"/>
    </source>
</evidence>
<name>A0A7I9ZD05_9MYCO</name>
<evidence type="ECO:0000313" key="9">
    <source>
        <dbReference type="Proteomes" id="UP000465301"/>
    </source>
</evidence>
<comment type="caution">
    <text evidence="8">The sequence shown here is derived from an EMBL/GenBank/DDBJ whole genome shotgun (WGS) entry which is preliminary data.</text>
</comment>
<keyword evidence="5 7" id="KW-0408">Iron</keyword>
<keyword evidence="4 7" id="KW-0560">Oxidoreductase</keyword>
<evidence type="ECO:0000256" key="2">
    <source>
        <dbReference type="ARBA" id="ARBA00022617"/>
    </source>
</evidence>
<dbReference type="InterPro" id="IPR001128">
    <property type="entry name" value="Cyt_P450"/>
</dbReference>
<evidence type="ECO:0000256" key="4">
    <source>
        <dbReference type="ARBA" id="ARBA00023002"/>
    </source>
</evidence>
<dbReference type="SUPFAM" id="SSF48264">
    <property type="entry name" value="Cytochrome P450"/>
    <property type="match status" value="1"/>
</dbReference>
<dbReference type="PANTHER" id="PTHR46696:SF3">
    <property type="entry name" value="PULCHERRIMINIC ACID SYNTHASE"/>
    <property type="match status" value="1"/>
</dbReference>
<reference evidence="8 9" key="1">
    <citation type="journal article" date="2019" name="Emerg. Microbes Infect.">
        <title>Comprehensive subspecies identification of 175 nontuberculous mycobacteria species based on 7547 genomic profiles.</title>
        <authorList>
            <person name="Matsumoto Y."/>
            <person name="Kinjo T."/>
            <person name="Motooka D."/>
            <person name="Nabeya D."/>
            <person name="Jung N."/>
            <person name="Uechi K."/>
            <person name="Horii T."/>
            <person name="Iida T."/>
            <person name="Fujita J."/>
            <person name="Nakamura S."/>
        </authorList>
    </citation>
    <scope>NUCLEOTIDE SEQUENCE [LARGE SCALE GENOMIC DNA]</scope>
    <source>
        <strain evidence="8 9">JCM 30726</strain>
    </source>
</reference>
<evidence type="ECO:0000256" key="6">
    <source>
        <dbReference type="ARBA" id="ARBA00023033"/>
    </source>
</evidence>
<dbReference type="GO" id="GO:0016705">
    <property type="term" value="F:oxidoreductase activity, acting on paired donors, with incorporation or reduction of molecular oxygen"/>
    <property type="evidence" value="ECO:0007669"/>
    <property type="project" value="InterPro"/>
</dbReference>
<proteinExistence type="inferred from homology"/>
<evidence type="ECO:0008006" key="10">
    <source>
        <dbReference type="Google" id="ProtNLM"/>
    </source>
</evidence>
<dbReference type="InterPro" id="IPR036396">
    <property type="entry name" value="Cyt_P450_sf"/>
</dbReference>
<comment type="similarity">
    <text evidence="1 7">Belongs to the cytochrome P450 family.</text>
</comment>
<protein>
    <recommendedName>
        <fullName evidence="10">Cytochrome P450</fullName>
    </recommendedName>
</protein>
<accession>A0A7I9ZD05</accession>
<dbReference type="PROSITE" id="PS00086">
    <property type="entry name" value="CYTOCHROME_P450"/>
    <property type="match status" value="1"/>
</dbReference>
<sequence>MRRLYRGRMLAAQTLEIDNVDFAFDDQPDLHAVLARLRERKPYAIVRFAGVPAVLLLTDELVRAAFRDEATFPAAPVYAMTTEPVFGRTVLSMSGTEHRANRAMMSAPLRRNRVQQYVQPVIEPVINELIDRFIDRGSADLVAEFTHRYSLLIISRLLGIPIDDEAKVHRWAQAMIHYPFEPDWATRSARQFTEYVAPLLAERRREPSDDMISMLVTASAEDGQTLTDEEIYTFLRMLFPLGADTTMLALGNTLSALVNHPEQLDLLRSDLEKYVQPAVWEGLRWEPAVGMLPRACPEATTWHGIEIPALTPMIFAINAAHRDPAVYDRPDEFDITRNVTPTVSFGQGPHSCIGNWLANTELVAALTLLVRRLPDLVLDPAQAHTSTITSQVGTTLRGPNALHVTFTSP</sequence>
<evidence type="ECO:0000256" key="1">
    <source>
        <dbReference type="ARBA" id="ARBA00010617"/>
    </source>
</evidence>
<evidence type="ECO:0000256" key="3">
    <source>
        <dbReference type="ARBA" id="ARBA00022723"/>
    </source>
</evidence>
<dbReference type="Proteomes" id="UP000465301">
    <property type="component" value="Unassembled WGS sequence"/>
</dbReference>
<dbReference type="GO" id="GO:0020037">
    <property type="term" value="F:heme binding"/>
    <property type="evidence" value="ECO:0007669"/>
    <property type="project" value="InterPro"/>
</dbReference>
<gene>
    <name evidence="8" type="ORF">MTIM_47400</name>
</gene>
<dbReference type="GO" id="GO:0005506">
    <property type="term" value="F:iron ion binding"/>
    <property type="evidence" value="ECO:0007669"/>
    <property type="project" value="InterPro"/>
</dbReference>
<organism evidence="8 9">
    <name type="scientific">Mycobacterium timonense</name>
    <dbReference type="NCBI Taxonomy" id="701043"/>
    <lineage>
        <taxon>Bacteria</taxon>
        <taxon>Bacillati</taxon>
        <taxon>Actinomycetota</taxon>
        <taxon>Actinomycetes</taxon>
        <taxon>Mycobacteriales</taxon>
        <taxon>Mycobacteriaceae</taxon>
        <taxon>Mycobacterium</taxon>
        <taxon>Mycobacterium avium complex (MAC)</taxon>
    </lineage>
</organism>
<dbReference type="AlphaFoldDB" id="A0A7I9ZD05"/>
<keyword evidence="9" id="KW-1185">Reference proteome</keyword>
<dbReference type="InterPro" id="IPR017972">
    <property type="entry name" value="Cyt_P450_CS"/>
</dbReference>
<dbReference type="GO" id="GO:0004497">
    <property type="term" value="F:monooxygenase activity"/>
    <property type="evidence" value="ECO:0007669"/>
    <property type="project" value="UniProtKB-KW"/>
</dbReference>
<dbReference type="PRINTS" id="PR00359">
    <property type="entry name" value="BP450"/>
</dbReference>
<keyword evidence="3 7" id="KW-0479">Metal-binding</keyword>
<dbReference type="Pfam" id="PF00067">
    <property type="entry name" value="p450"/>
    <property type="match status" value="1"/>
</dbReference>
<keyword evidence="2 7" id="KW-0349">Heme</keyword>
<keyword evidence="6 7" id="KW-0503">Monooxygenase</keyword>
<dbReference type="EMBL" id="BLLA01000001">
    <property type="protein sequence ID" value="GFG98861.1"/>
    <property type="molecule type" value="Genomic_DNA"/>
</dbReference>
<dbReference type="PANTHER" id="PTHR46696">
    <property type="entry name" value="P450, PUTATIVE (EUROFUNG)-RELATED"/>
    <property type="match status" value="1"/>
</dbReference>
<dbReference type="InterPro" id="IPR002397">
    <property type="entry name" value="Cyt_P450_B"/>
</dbReference>
<dbReference type="Gene3D" id="1.10.630.10">
    <property type="entry name" value="Cytochrome P450"/>
    <property type="match status" value="1"/>
</dbReference>
<evidence type="ECO:0000256" key="7">
    <source>
        <dbReference type="RuleBase" id="RU000461"/>
    </source>
</evidence>
<evidence type="ECO:0000256" key="5">
    <source>
        <dbReference type="ARBA" id="ARBA00023004"/>
    </source>
</evidence>